<proteinExistence type="predicted"/>
<reference evidence="1" key="2">
    <citation type="journal article" date="2015" name="Data Brief">
        <title>Shoot transcriptome of the giant reed, Arundo donax.</title>
        <authorList>
            <person name="Barrero R.A."/>
            <person name="Guerrero F.D."/>
            <person name="Moolhuijzen P."/>
            <person name="Goolsby J.A."/>
            <person name="Tidwell J."/>
            <person name="Bellgard S.E."/>
            <person name="Bellgard M.I."/>
        </authorList>
    </citation>
    <scope>NUCLEOTIDE SEQUENCE</scope>
    <source>
        <tissue evidence="1">Shoot tissue taken approximately 20 cm above the soil surface</tissue>
    </source>
</reference>
<name>A0A0A9A020_ARUDO</name>
<organism evidence="1">
    <name type="scientific">Arundo donax</name>
    <name type="common">Giant reed</name>
    <name type="synonym">Donax arundinaceus</name>
    <dbReference type="NCBI Taxonomy" id="35708"/>
    <lineage>
        <taxon>Eukaryota</taxon>
        <taxon>Viridiplantae</taxon>
        <taxon>Streptophyta</taxon>
        <taxon>Embryophyta</taxon>
        <taxon>Tracheophyta</taxon>
        <taxon>Spermatophyta</taxon>
        <taxon>Magnoliopsida</taxon>
        <taxon>Liliopsida</taxon>
        <taxon>Poales</taxon>
        <taxon>Poaceae</taxon>
        <taxon>PACMAD clade</taxon>
        <taxon>Arundinoideae</taxon>
        <taxon>Arundineae</taxon>
        <taxon>Arundo</taxon>
    </lineage>
</organism>
<accession>A0A0A9A020</accession>
<evidence type="ECO:0000313" key="1">
    <source>
        <dbReference type="EMBL" id="JAD43303.1"/>
    </source>
</evidence>
<reference evidence="1" key="1">
    <citation type="submission" date="2014-09" db="EMBL/GenBank/DDBJ databases">
        <authorList>
            <person name="Magalhaes I.L.F."/>
            <person name="Oliveira U."/>
            <person name="Santos F.R."/>
            <person name="Vidigal T.H.D.A."/>
            <person name="Brescovit A.D."/>
            <person name="Santos A.J."/>
        </authorList>
    </citation>
    <scope>NUCLEOTIDE SEQUENCE</scope>
    <source>
        <tissue evidence="1">Shoot tissue taken approximately 20 cm above the soil surface</tissue>
    </source>
</reference>
<dbReference type="AlphaFoldDB" id="A0A0A9A020"/>
<dbReference type="EMBL" id="GBRH01254592">
    <property type="protein sequence ID" value="JAD43303.1"/>
    <property type="molecule type" value="Transcribed_RNA"/>
</dbReference>
<protein>
    <submittedName>
        <fullName evidence="1">Uncharacterized protein</fullName>
    </submittedName>
</protein>
<sequence>MKFLLGGWMRKKELSVCCKQKENTSSFLSMVLEE</sequence>